<accession>A0ABY7MRK1</accession>
<proteinExistence type="predicted"/>
<organism evidence="1 2">
    <name type="scientific">Bradyrhizobium xenonodulans</name>
    <dbReference type="NCBI Taxonomy" id="2736875"/>
    <lineage>
        <taxon>Bacteria</taxon>
        <taxon>Pseudomonadati</taxon>
        <taxon>Pseudomonadota</taxon>
        <taxon>Alphaproteobacteria</taxon>
        <taxon>Hyphomicrobiales</taxon>
        <taxon>Nitrobacteraceae</taxon>
        <taxon>Bradyrhizobium</taxon>
    </lineage>
</organism>
<sequence>MTHRQEAVRDAAGGRAIAARWCALAEQRLEHLSEMFETGRWRRYHSEIAFLENIQEAKRAVQTWRALATGGDVAAAAASVSPAFGWSPATMPRVFPREAQTMQPKAVHIAPETAVPVRLDPKPDVLAEITEAPLAPAAPLAAPAAVVSFIAPAAVAPLKAPAARTPPTAPVVRPPNVAPAAMAPLTAPAVKPPVAAPAAMAALLPQFAPPAAEIVAAPERVVEFTFSLDGLEAKYPLLRNAF</sequence>
<reference evidence="1" key="1">
    <citation type="submission" date="2021-12" db="EMBL/GenBank/DDBJ databases">
        <title>Bradyrhizobium xenonodulans sp. nov.</title>
        <authorList>
            <person name="Claassens R."/>
            <person name="Venter S.N."/>
            <person name="Beukes C.W."/>
            <person name="Stepkowski T."/>
            <person name="Steenkamp E.T."/>
        </authorList>
    </citation>
    <scope>NUCLEOTIDE SEQUENCE</scope>
    <source>
        <strain evidence="1">14AB</strain>
    </source>
</reference>
<keyword evidence="2" id="KW-1185">Reference proteome</keyword>
<dbReference type="Proteomes" id="UP001179614">
    <property type="component" value="Chromosome"/>
</dbReference>
<gene>
    <name evidence="1" type="ORF">I3J27_11595</name>
</gene>
<dbReference type="RefSeq" id="WP_270169012.1">
    <property type="nucleotide sequence ID" value="NZ_CP089391.1"/>
</dbReference>
<dbReference type="NCBIfam" id="TIGR03809">
    <property type="entry name" value="TIGR03809 family protein"/>
    <property type="match status" value="1"/>
</dbReference>
<name>A0ABY7MRK1_9BRAD</name>
<evidence type="ECO:0000313" key="1">
    <source>
        <dbReference type="EMBL" id="WBL81023.1"/>
    </source>
</evidence>
<evidence type="ECO:0000313" key="2">
    <source>
        <dbReference type="Proteomes" id="UP001179614"/>
    </source>
</evidence>
<protein>
    <submittedName>
        <fullName evidence="1">TIGR03809 family protein</fullName>
    </submittedName>
</protein>
<dbReference type="EMBL" id="CP089391">
    <property type="protein sequence ID" value="WBL81023.1"/>
    <property type="molecule type" value="Genomic_DNA"/>
</dbReference>
<dbReference type="InterPro" id="IPR022268">
    <property type="entry name" value="CHP03809"/>
</dbReference>